<organism evidence="2 3">
    <name type="scientific">Primorskyibacter sedentarius</name>
    <dbReference type="NCBI Taxonomy" id="745311"/>
    <lineage>
        <taxon>Bacteria</taxon>
        <taxon>Pseudomonadati</taxon>
        <taxon>Pseudomonadota</taxon>
        <taxon>Alphaproteobacteria</taxon>
        <taxon>Rhodobacterales</taxon>
        <taxon>Roseobacteraceae</taxon>
        <taxon>Primorskyibacter</taxon>
    </lineage>
</organism>
<protein>
    <submittedName>
        <fullName evidence="2">Uncharacterized protein</fullName>
    </submittedName>
</protein>
<evidence type="ECO:0000313" key="2">
    <source>
        <dbReference type="EMBL" id="TCS61170.1"/>
    </source>
</evidence>
<evidence type="ECO:0000313" key="3">
    <source>
        <dbReference type="Proteomes" id="UP000295696"/>
    </source>
</evidence>
<comment type="caution">
    <text evidence="2">The sequence shown here is derived from an EMBL/GenBank/DDBJ whole genome shotgun (WGS) entry which is preliminary data.</text>
</comment>
<dbReference type="AlphaFoldDB" id="A0A4R3J9C2"/>
<reference evidence="2 3" key="1">
    <citation type="submission" date="2019-03" db="EMBL/GenBank/DDBJ databases">
        <title>Genomic Encyclopedia of Type Strains, Phase IV (KMG-IV): sequencing the most valuable type-strain genomes for metagenomic binning, comparative biology and taxonomic classification.</title>
        <authorList>
            <person name="Goeker M."/>
        </authorList>
    </citation>
    <scope>NUCLEOTIDE SEQUENCE [LARGE SCALE GENOMIC DNA]</scope>
    <source>
        <strain evidence="2 3">DSM 104836</strain>
    </source>
</reference>
<proteinExistence type="predicted"/>
<accession>A0A4R3J9C2</accession>
<sequence>MKTVELRASRLGLDPRPLARGSAPRVTPAATDIGNGGIA</sequence>
<name>A0A4R3J9C2_9RHOB</name>
<feature type="region of interest" description="Disordered" evidence="1">
    <location>
        <begin position="15"/>
        <end position="39"/>
    </location>
</feature>
<gene>
    <name evidence="2" type="ORF">EDD52_112128</name>
</gene>
<keyword evidence="3" id="KW-1185">Reference proteome</keyword>
<dbReference type="EMBL" id="SLZU01000012">
    <property type="protein sequence ID" value="TCS61170.1"/>
    <property type="molecule type" value="Genomic_DNA"/>
</dbReference>
<dbReference type="Proteomes" id="UP000295696">
    <property type="component" value="Unassembled WGS sequence"/>
</dbReference>
<evidence type="ECO:0000256" key="1">
    <source>
        <dbReference type="SAM" id="MobiDB-lite"/>
    </source>
</evidence>